<comment type="caution">
    <text evidence="11">The sequence shown here is derived from an EMBL/GenBank/DDBJ whole genome shotgun (WGS) entry which is preliminary data.</text>
</comment>
<reference evidence="11 12" key="1">
    <citation type="submission" date="2020-01" db="EMBL/GenBank/DDBJ databases">
        <title>Genetics and antimicrobial susceptibilities of Nocardia species isolated from the soil; a comparison with species isolated from humans.</title>
        <authorList>
            <person name="Carrasco G."/>
            <person name="Monzon S."/>
            <person name="Sansegundo M."/>
            <person name="Garcia E."/>
            <person name="Garrido N."/>
            <person name="Medina M.J."/>
            <person name="Villalon P."/>
            <person name="Ramirez-Arocha A.C."/>
            <person name="Jimenez P."/>
            <person name="Cuesta I."/>
            <person name="Valdezate S."/>
        </authorList>
    </citation>
    <scope>NUCLEOTIDE SEQUENCE [LARGE SCALE GENOMIC DNA]</scope>
    <source>
        <strain evidence="11 12">CNM20110626</strain>
    </source>
</reference>
<dbReference type="CDD" id="cd05150">
    <property type="entry name" value="APH"/>
    <property type="match status" value="1"/>
</dbReference>
<evidence type="ECO:0000256" key="4">
    <source>
        <dbReference type="ARBA" id="ARBA00022777"/>
    </source>
</evidence>
<evidence type="ECO:0000313" key="11">
    <source>
        <dbReference type="EMBL" id="NEW31133.1"/>
    </source>
</evidence>
<feature type="active site" description="Proton acceptor" evidence="8">
    <location>
        <position position="188"/>
    </location>
</feature>
<dbReference type="Gene3D" id="3.30.200.20">
    <property type="entry name" value="Phosphorylase Kinase, domain 1"/>
    <property type="match status" value="1"/>
</dbReference>
<dbReference type="InterPro" id="IPR002575">
    <property type="entry name" value="Aminoglycoside_PTrfase"/>
</dbReference>
<accession>A0A6P1CHJ8</accession>
<name>A0A6P1CHJ8_9NOCA</name>
<keyword evidence="6 7" id="KW-0046">Antibiotic resistance</keyword>
<dbReference type="PIRSF" id="PIRSF000706">
    <property type="entry name" value="Kanamycin_kin"/>
    <property type="match status" value="1"/>
</dbReference>
<dbReference type="GO" id="GO:0046677">
    <property type="term" value="P:response to antibiotic"/>
    <property type="evidence" value="ECO:0007669"/>
    <property type="project" value="UniProtKB-KW"/>
</dbReference>
<evidence type="ECO:0000256" key="5">
    <source>
        <dbReference type="ARBA" id="ARBA00022840"/>
    </source>
</evidence>
<dbReference type="GO" id="GO:0046872">
    <property type="term" value="F:metal ion binding"/>
    <property type="evidence" value="ECO:0007669"/>
    <property type="project" value="UniProtKB-KW"/>
</dbReference>
<protein>
    <submittedName>
        <fullName evidence="11">Aminoglycoside 3'-phosphotransferase</fullName>
    </submittedName>
</protein>
<evidence type="ECO:0000256" key="2">
    <source>
        <dbReference type="ARBA" id="ARBA00022679"/>
    </source>
</evidence>
<dbReference type="Proteomes" id="UP000471166">
    <property type="component" value="Unassembled WGS sequence"/>
</dbReference>
<keyword evidence="5 7" id="KW-0067">ATP-binding</keyword>
<dbReference type="GO" id="GO:0016301">
    <property type="term" value="F:kinase activity"/>
    <property type="evidence" value="ECO:0007669"/>
    <property type="project" value="UniProtKB-KW"/>
</dbReference>
<dbReference type="InterPro" id="IPR011009">
    <property type="entry name" value="Kinase-like_dom_sf"/>
</dbReference>
<evidence type="ECO:0000259" key="10">
    <source>
        <dbReference type="Pfam" id="PF01636"/>
    </source>
</evidence>
<keyword evidence="9" id="KW-0460">Magnesium</keyword>
<evidence type="ECO:0000256" key="8">
    <source>
        <dbReference type="PIRSR" id="PIRSR000706-1"/>
    </source>
</evidence>
<dbReference type="SUPFAM" id="SSF56112">
    <property type="entry name" value="Protein kinase-like (PK-like)"/>
    <property type="match status" value="1"/>
</dbReference>
<evidence type="ECO:0000256" key="7">
    <source>
        <dbReference type="PIRNR" id="PIRNR000706"/>
    </source>
</evidence>
<proteinExistence type="inferred from homology"/>
<sequence>MARPLRRIRRPPLPLVSAAPAGWDAPLPPAVAALLGESPSWSEEHEGLSGGVVFAGGYWVKRGPEAIAEYERLRWLAGRDISVPEVAAFDEDVLVLADMGVPSLARRRGRAGAVMGEVLRGLHGVPVAGCPFDGRLEVMLPKARRRVLEGSVDADDFDDDNPLTPEQVLRRLFDEQPEDEDLVVAHGDFTPANVLEGGILIDVGALGVADRYRDLALAARDLREDFGAGEVGEFFTAYGLGEPDQRKLDYYRLLDELF</sequence>
<evidence type="ECO:0000313" key="12">
    <source>
        <dbReference type="Proteomes" id="UP000471166"/>
    </source>
</evidence>
<dbReference type="InterPro" id="IPR024165">
    <property type="entry name" value="Kan/Strep_kinase"/>
</dbReference>
<dbReference type="EMBL" id="JAAGVB010000001">
    <property type="protein sequence ID" value="NEW31133.1"/>
    <property type="molecule type" value="Genomic_DNA"/>
</dbReference>
<evidence type="ECO:0000256" key="9">
    <source>
        <dbReference type="PIRSR" id="PIRSR000706-2"/>
    </source>
</evidence>
<evidence type="ECO:0000256" key="1">
    <source>
        <dbReference type="ARBA" id="ARBA00006219"/>
    </source>
</evidence>
<keyword evidence="3 7" id="KW-0547">Nucleotide-binding</keyword>
<dbReference type="GO" id="GO:0016773">
    <property type="term" value="F:phosphotransferase activity, alcohol group as acceptor"/>
    <property type="evidence" value="ECO:0007669"/>
    <property type="project" value="InterPro"/>
</dbReference>
<evidence type="ECO:0000256" key="3">
    <source>
        <dbReference type="ARBA" id="ARBA00022741"/>
    </source>
</evidence>
<dbReference type="GO" id="GO:0005524">
    <property type="term" value="F:ATP binding"/>
    <property type="evidence" value="ECO:0007669"/>
    <property type="project" value="UniProtKB-KW"/>
</dbReference>
<keyword evidence="2 7" id="KW-0808">Transferase</keyword>
<comment type="similarity">
    <text evidence="1 7">Belongs to the aminoglycoside phosphotransferase family.</text>
</comment>
<feature type="domain" description="Aminoglycoside phosphotransferase" evidence="10">
    <location>
        <begin position="65"/>
        <end position="247"/>
    </location>
</feature>
<feature type="binding site" evidence="9">
    <location>
        <position position="193"/>
    </location>
    <ligand>
        <name>Mg(2+)</name>
        <dbReference type="ChEBI" id="CHEBI:18420"/>
    </ligand>
</feature>
<evidence type="ECO:0000256" key="6">
    <source>
        <dbReference type="ARBA" id="ARBA00023251"/>
    </source>
</evidence>
<organism evidence="11 12">
    <name type="scientific">Nocardia cyriacigeorgica</name>
    <dbReference type="NCBI Taxonomy" id="135487"/>
    <lineage>
        <taxon>Bacteria</taxon>
        <taxon>Bacillati</taxon>
        <taxon>Actinomycetota</taxon>
        <taxon>Actinomycetes</taxon>
        <taxon>Mycobacteriales</taxon>
        <taxon>Nocardiaceae</taxon>
        <taxon>Nocardia</taxon>
    </lineage>
</organism>
<dbReference type="Gene3D" id="3.90.1200.10">
    <property type="match status" value="1"/>
</dbReference>
<feature type="binding site" evidence="9">
    <location>
        <position position="202"/>
    </location>
    <ligand>
        <name>Mg(2+)</name>
        <dbReference type="ChEBI" id="CHEBI:18420"/>
    </ligand>
</feature>
<gene>
    <name evidence="11" type="ORF">GV791_00975</name>
</gene>
<keyword evidence="9" id="KW-0479">Metal-binding</keyword>
<keyword evidence="4 7" id="KW-0418">Kinase</keyword>
<dbReference type="Pfam" id="PF01636">
    <property type="entry name" value="APH"/>
    <property type="match status" value="1"/>
</dbReference>
<dbReference type="AlphaFoldDB" id="A0A6P1CHJ8"/>